<dbReference type="EMBL" id="SDQG01000006">
    <property type="protein sequence ID" value="TDM16156.1"/>
    <property type="molecule type" value="Genomic_DNA"/>
</dbReference>
<protein>
    <submittedName>
        <fullName evidence="2">GNAT family N-acetyltransferase</fullName>
    </submittedName>
</protein>
<dbReference type="InterPro" id="IPR000182">
    <property type="entry name" value="GNAT_dom"/>
</dbReference>
<gene>
    <name evidence="2" type="ORF">ETI04_09620</name>
</gene>
<dbReference type="CDD" id="cd04301">
    <property type="entry name" value="NAT_SF"/>
    <property type="match status" value="1"/>
</dbReference>
<keyword evidence="2" id="KW-0808">Transferase</keyword>
<dbReference type="Pfam" id="PF00583">
    <property type="entry name" value="Acetyltransf_1"/>
    <property type="match status" value="1"/>
</dbReference>
<dbReference type="Gene3D" id="3.40.630.30">
    <property type="match status" value="1"/>
</dbReference>
<dbReference type="SUPFAM" id="SSF55729">
    <property type="entry name" value="Acyl-CoA N-acyltransferases (Nat)"/>
    <property type="match status" value="1"/>
</dbReference>
<evidence type="ECO:0000313" key="3">
    <source>
        <dbReference type="Proteomes" id="UP000294865"/>
    </source>
</evidence>
<reference evidence="2 3" key="1">
    <citation type="submission" date="2019-01" db="EMBL/GenBank/DDBJ databases">
        <title>Draft genome sequences of Macrococcus caseolyticus, Macrococcus canis, Macrococcus bohemicus and Macrococcus goetzii.</title>
        <authorList>
            <person name="Mazhar S."/>
            <person name="Altermann E."/>
            <person name="Hill C."/>
            <person name="Mcauliffe O."/>
        </authorList>
    </citation>
    <scope>NUCLEOTIDE SEQUENCE [LARGE SCALE GENOMIC DNA]</scope>
    <source>
        <strain evidence="2 3">DPC7162</strain>
    </source>
</reference>
<dbReference type="Proteomes" id="UP000294865">
    <property type="component" value="Unassembled WGS sequence"/>
</dbReference>
<feature type="domain" description="N-acetyltransferase" evidence="1">
    <location>
        <begin position="7"/>
        <end position="171"/>
    </location>
</feature>
<dbReference type="AlphaFoldDB" id="A0A4R6C3U9"/>
<organism evidence="2 3">
    <name type="scientific">Macrococcoides canis</name>
    <dbReference type="NCBI Taxonomy" id="1855823"/>
    <lineage>
        <taxon>Bacteria</taxon>
        <taxon>Bacillati</taxon>
        <taxon>Bacillota</taxon>
        <taxon>Bacilli</taxon>
        <taxon>Bacillales</taxon>
        <taxon>Staphylococcaceae</taxon>
        <taxon>Macrococcoides</taxon>
    </lineage>
</organism>
<dbReference type="InterPro" id="IPR016181">
    <property type="entry name" value="Acyl_CoA_acyltransferase"/>
</dbReference>
<sequence length="210" mass="24417">MNRSLIMKIISLNSADHYFNQCMTLYTKEFPKSICEPIDVFYNSFDLKHQDFERYHFIAAYENDTLLGFTSFHLEVMYNIGYIVYLVVSEEARGKNVARALMNEAELIMTTLCEKNGTTLNTIILECEQDVSGNSPLESFYEKFGFHLYDIHYYQPGLHNDAPVPMNLFIKTIINNSSPQLAIEHIYRTKYILCNKIDPVIVEGLIQEMH</sequence>
<evidence type="ECO:0000313" key="2">
    <source>
        <dbReference type="EMBL" id="TDM16156.1"/>
    </source>
</evidence>
<comment type="caution">
    <text evidence="2">The sequence shown here is derived from an EMBL/GenBank/DDBJ whole genome shotgun (WGS) entry which is preliminary data.</text>
</comment>
<evidence type="ECO:0000259" key="1">
    <source>
        <dbReference type="PROSITE" id="PS51186"/>
    </source>
</evidence>
<dbReference type="PROSITE" id="PS51186">
    <property type="entry name" value="GNAT"/>
    <property type="match status" value="1"/>
</dbReference>
<proteinExistence type="predicted"/>
<accession>A0A4R6C3U9</accession>
<name>A0A4R6C3U9_9STAP</name>
<dbReference type="GO" id="GO:0016747">
    <property type="term" value="F:acyltransferase activity, transferring groups other than amino-acyl groups"/>
    <property type="evidence" value="ECO:0007669"/>
    <property type="project" value="InterPro"/>
</dbReference>